<keyword evidence="2" id="KW-1185">Reference proteome</keyword>
<evidence type="ECO:0000313" key="1">
    <source>
        <dbReference type="EMBL" id="KAH7685865.1"/>
    </source>
</evidence>
<dbReference type="Proteomes" id="UP000827976">
    <property type="component" value="Chromosome 4"/>
</dbReference>
<protein>
    <submittedName>
        <fullName evidence="1">Uncharacterized protein</fullName>
    </submittedName>
</protein>
<dbReference type="EMBL" id="CM037014">
    <property type="protein sequence ID" value="KAH7685865.1"/>
    <property type="molecule type" value="Genomic_DNA"/>
</dbReference>
<reference evidence="2" key="1">
    <citation type="journal article" date="2022" name="Nat. Commun.">
        <title>Chromosome evolution and the genetic basis of agronomically important traits in greater yam.</title>
        <authorList>
            <person name="Bredeson J.V."/>
            <person name="Lyons J.B."/>
            <person name="Oniyinde I.O."/>
            <person name="Okereke N.R."/>
            <person name="Kolade O."/>
            <person name="Nnabue I."/>
            <person name="Nwadili C.O."/>
            <person name="Hribova E."/>
            <person name="Parker M."/>
            <person name="Nwogha J."/>
            <person name="Shu S."/>
            <person name="Carlson J."/>
            <person name="Kariba R."/>
            <person name="Muthemba S."/>
            <person name="Knop K."/>
            <person name="Barton G.J."/>
            <person name="Sherwood A.V."/>
            <person name="Lopez-Montes A."/>
            <person name="Asiedu R."/>
            <person name="Jamnadass R."/>
            <person name="Muchugi A."/>
            <person name="Goodstein D."/>
            <person name="Egesi C.N."/>
            <person name="Featherston J."/>
            <person name="Asfaw A."/>
            <person name="Simpson G.G."/>
            <person name="Dolezel J."/>
            <person name="Hendre P.S."/>
            <person name="Van Deynze A."/>
            <person name="Kumar P.L."/>
            <person name="Obidiegwu J.E."/>
            <person name="Bhattacharjee R."/>
            <person name="Rokhsar D.S."/>
        </authorList>
    </citation>
    <scope>NUCLEOTIDE SEQUENCE [LARGE SCALE GENOMIC DNA]</scope>
    <source>
        <strain evidence="2">cv. TDa95/00328</strain>
    </source>
</reference>
<evidence type="ECO:0000313" key="2">
    <source>
        <dbReference type="Proteomes" id="UP000827976"/>
    </source>
</evidence>
<proteinExistence type="predicted"/>
<accession>A0ACB7WDI0</accession>
<sequence length="489" mass="55093">MAAAEARAAWQRTANRCFVQEDAKRAPKLACCPSSSSPLQADSSNGNDANGTDHTAPSFVPLNWNPMNSNLPPDTKWWLQLQPHFGYHKDFTREQLKALEDELEAKGETAVPISELDEETLQDRSMDVDLKKTDCSLDSPWNMISTAYMKGDNDRKVEEIKAFDVKLQQPLKRKAEMEEYFLQDEEFMDWKPVDHIISKAKNCSDLRAPWTDGKSEPWWRITDKDELALLVAKKSSQPIENCDLPSPTLTVPISTDPFACLESLDSQQIFSSSLGRKSHAGIYNAVELTQHQSASRKMDEKHWPPPDAGRLAYNAEKHSRGLISRGSGSQTYNTTKKDPPENNPNFGSNSSRAELLEALRHSQTRAREAEIAAKKAYEEKEHILKLLFRQASHLFAYKQWLNILQLESLCLQLKIKDHQISNIFPILPWMPLKGRPSSRNKSNKPAKGAGKRPKKCGICRYAVVFAFGLGLAGAGLLLGWTLGWLFPSF</sequence>
<comment type="caution">
    <text evidence="1">The sequence shown here is derived from an EMBL/GenBank/DDBJ whole genome shotgun (WGS) entry which is preliminary data.</text>
</comment>
<gene>
    <name evidence="1" type="ORF">IHE45_04G067500</name>
</gene>
<name>A0ACB7WDI0_DIOAL</name>
<organism evidence="1 2">
    <name type="scientific">Dioscorea alata</name>
    <name type="common">Purple yam</name>
    <dbReference type="NCBI Taxonomy" id="55571"/>
    <lineage>
        <taxon>Eukaryota</taxon>
        <taxon>Viridiplantae</taxon>
        <taxon>Streptophyta</taxon>
        <taxon>Embryophyta</taxon>
        <taxon>Tracheophyta</taxon>
        <taxon>Spermatophyta</taxon>
        <taxon>Magnoliopsida</taxon>
        <taxon>Liliopsida</taxon>
        <taxon>Dioscoreales</taxon>
        <taxon>Dioscoreaceae</taxon>
        <taxon>Dioscorea</taxon>
    </lineage>
</organism>